<evidence type="ECO:0000259" key="7">
    <source>
        <dbReference type="Pfam" id="PF00590"/>
    </source>
</evidence>
<dbReference type="PANTHER" id="PTHR46111">
    <property type="entry name" value="RIBOSOMAL RNA SMALL SUBUNIT METHYLTRANSFERASE I"/>
    <property type="match status" value="1"/>
</dbReference>
<comment type="catalytic activity">
    <reaction evidence="6">
        <text>cytidine(1402) in 16S rRNA + S-adenosyl-L-methionine = 2'-O-methylcytidine(1402) in 16S rRNA + S-adenosyl-L-homocysteine + H(+)</text>
        <dbReference type="Rhea" id="RHEA:42924"/>
        <dbReference type="Rhea" id="RHEA-COMP:10285"/>
        <dbReference type="Rhea" id="RHEA-COMP:10286"/>
        <dbReference type="ChEBI" id="CHEBI:15378"/>
        <dbReference type="ChEBI" id="CHEBI:57856"/>
        <dbReference type="ChEBI" id="CHEBI:59789"/>
        <dbReference type="ChEBI" id="CHEBI:74495"/>
        <dbReference type="ChEBI" id="CHEBI:82748"/>
        <dbReference type="EC" id="2.1.1.198"/>
    </reaction>
</comment>
<evidence type="ECO:0000256" key="4">
    <source>
        <dbReference type="ARBA" id="ARBA00022679"/>
    </source>
</evidence>
<dbReference type="InterPro" id="IPR014777">
    <property type="entry name" value="4pyrrole_Mease_sub1"/>
</dbReference>
<name>A0ABV9QPG9_9FIRM</name>
<comment type="function">
    <text evidence="6">Catalyzes the 2'-O-methylation of the ribose of cytidine 1402 (C1402) in 16S rRNA.</text>
</comment>
<comment type="subcellular location">
    <subcellularLocation>
        <location evidence="6">Cytoplasm</location>
    </subcellularLocation>
</comment>
<keyword evidence="5 6" id="KW-0949">S-adenosyl-L-methionine</keyword>
<dbReference type="NCBIfam" id="TIGR00096">
    <property type="entry name" value="16S rRNA (cytidine(1402)-2'-O)-methyltransferase"/>
    <property type="match status" value="1"/>
</dbReference>
<evidence type="ECO:0000256" key="3">
    <source>
        <dbReference type="ARBA" id="ARBA00022603"/>
    </source>
</evidence>
<sequence length="270" mass="30329">MLYICPTPIGNLEDITIRVLNVLKKADVIACEDTRHSKRLLSYYEIRKPLISLHEHNEKKRSEEVMSLLRSGKEVAFISDAGMPGIQDPGYFLIQTAVKEGLEYTVLPGASAAITALVASNLASKEFFFEGFLPRKAGEQKQRLKVLKGLQVPFILYEAPGRVSSTLKNALEVLGDRKIAVLRELTKIHEEYLHTTLSEYLILENKVEKGEFVLIIEGATQGEKVYLEEEIVALLKHHIEEGSSRKDAVKKVMELTGLPKNKIYPLSLDL</sequence>
<dbReference type="Proteomes" id="UP001595916">
    <property type="component" value="Unassembled WGS sequence"/>
</dbReference>
<evidence type="ECO:0000256" key="2">
    <source>
        <dbReference type="ARBA" id="ARBA00022552"/>
    </source>
</evidence>
<accession>A0ABV9QPG9</accession>
<keyword evidence="1 6" id="KW-0963">Cytoplasm</keyword>
<dbReference type="InterPro" id="IPR035996">
    <property type="entry name" value="4pyrrol_Methylase_sf"/>
</dbReference>
<organism evidence="8 9">
    <name type="scientific">Filifactor villosus</name>
    <dbReference type="NCBI Taxonomy" id="29374"/>
    <lineage>
        <taxon>Bacteria</taxon>
        <taxon>Bacillati</taxon>
        <taxon>Bacillota</taxon>
        <taxon>Clostridia</taxon>
        <taxon>Peptostreptococcales</taxon>
        <taxon>Filifactoraceae</taxon>
        <taxon>Filifactor</taxon>
    </lineage>
</organism>
<evidence type="ECO:0000256" key="6">
    <source>
        <dbReference type="HAMAP-Rule" id="MF_01877"/>
    </source>
</evidence>
<dbReference type="PIRSF" id="PIRSF005917">
    <property type="entry name" value="MTase_YraL"/>
    <property type="match status" value="1"/>
</dbReference>
<protein>
    <recommendedName>
        <fullName evidence="6">Ribosomal RNA small subunit methyltransferase I</fullName>
        <ecNumber evidence="6">2.1.1.198</ecNumber>
    </recommendedName>
    <alternativeName>
        <fullName evidence="6">16S rRNA 2'-O-ribose C1402 methyltransferase</fullName>
    </alternativeName>
    <alternativeName>
        <fullName evidence="6">rRNA (cytidine-2'-O-)-methyltransferase RsmI</fullName>
    </alternativeName>
</protein>
<evidence type="ECO:0000256" key="1">
    <source>
        <dbReference type="ARBA" id="ARBA00022490"/>
    </source>
</evidence>
<feature type="domain" description="Tetrapyrrole methylase" evidence="7">
    <location>
        <begin position="1"/>
        <end position="199"/>
    </location>
</feature>
<keyword evidence="4 6" id="KW-0808">Transferase</keyword>
<dbReference type="PANTHER" id="PTHR46111:SF1">
    <property type="entry name" value="RIBOSOMAL RNA SMALL SUBUNIT METHYLTRANSFERASE I"/>
    <property type="match status" value="1"/>
</dbReference>
<dbReference type="InterPro" id="IPR000878">
    <property type="entry name" value="4pyrrol_Mease"/>
</dbReference>
<keyword evidence="9" id="KW-1185">Reference proteome</keyword>
<keyword evidence="3 6" id="KW-0489">Methyltransferase</keyword>
<dbReference type="GO" id="GO:0008168">
    <property type="term" value="F:methyltransferase activity"/>
    <property type="evidence" value="ECO:0007669"/>
    <property type="project" value="UniProtKB-KW"/>
</dbReference>
<comment type="similarity">
    <text evidence="6">Belongs to the methyltransferase superfamily. RsmI family.</text>
</comment>
<dbReference type="EMBL" id="JBHSHL010000020">
    <property type="protein sequence ID" value="MFC4804599.1"/>
    <property type="molecule type" value="Genomic_DNA"/>
</dbReference>
<dbReference type="Gene3D" id="3.40.1010.10">
    <property type="entry name" value="Cobalt-precorrin-4 Transmethylase, Domain 1"/>
    <property type="match status" value="1"/>
</dbReference>
<dbReference type="Gene3D" id="3.30.950.10">
    <property type="entry name" value="Methyltransferase, Cobalt-precorrin-4 Transmethylase, Domain 2"/>
    <property type="match status" value="1"/>
</dbReference>
<dbReference type="InterPro" id="IPR014776">
    <property type="entry name" value="4pyrrole_Mease_sub2"/>
</dbReference>
<reference evidence="9" key="1">
    <citation type="journal article" date="2019" name="Int. J. Syst. Evol. Microbiol.">
        <title>The Global Catalogue of Microorganisms (GCM) 10K type strain sequencing project: providing services to taxonomists for standard genome sequencing and annotation.</title>
        <authorList>
            <consortium name="The Broad Institute Genomics Platform"/>
            <consortium name="The Broad Institute Genome Sequencing Center for Infectious Disease"/>
            <person name="Wu L."/>
            <person name="Ma J."/>
        </authorList>
    </citation>
    <scope>NUCLEOTIDE SEQUENCE [LARGE SCALE GENOMIC DNA]</scope>
    <source>
        <strain evidence="9">CCUG 46385</strain>
    </source>
</reference>
<comment type="caution">
    <text evidence="8">The sequence shown here is derived from an EMBL/GenBank/DDBJ whole genome shotgun (WGS) entry which is preliminary data.</text>
</comment>
<dbReference type="EC" id="2.1.1.198" evidence="6"/>
<dbReference type="GO" id="GO:0032259">
    <property type="term" value="P:methylation"/>
    <property type="evidence" value="ECO:0007669"/>
    <property type="project" value="UniProtKB-KW"/>
</dbReference>
<evidence type="ECO:0000313" key="9">
    <source>
        <dbReference type="Proteomes" id="UP001595916"/>
    </source>
</evidence>
<evidence type="ECO:0000313" key="8">
    <source>
        <dbReference type="EMBL" id="MFC4804599.1"/>
    </source>
</evidence>
<keyword evidence="2 6" id="KW-0698">rRNA processing</keyword>
<gene>
    <name evidence="6 8" type="primary">rsmI</name>
    <name evidence="8" type="ORF">ACFO4R_05830</name>
</gene>
<dbReference type="RefSeq" id="WP_379788110.1">
    <property type="nucleotide sequence ID" value="NZ_JBHSHL010000020.1"/>
</dbReference>
<dbReference type="SUPFAM" id="SSF53790">
    <property type="entry name" value="Tetrapyrrole methylase"/>
    <property type="match status" value="1"/>
</dbReference>
<dbReference type="CDD" id="cd11648">
    <property type="entry name" value="RsmI"/>
    <property type="match status" value="1"/>
</dbReference>
<evidence type="ECO:0000256" key="5">
    <source>
        <dbReference type="ARBA" id="ARBA00022691"/>
    </source>
</evidence>
<dbReference type="Pfam" id="PF00590">
    <property type="entry name" value="TP_methylase"/>
    <property type="match status" value="1"/>
</dbReference>
<dbReference type="InterPro" id="IPR008189">
    <property type="entry name" value="rRNA_ssu_MeTfrase_I"/>
</dbReference>
<proteinExistence type="inferred from homology"/>
<dbReference type="HAMAP" id="MF_01877">
    <property type="entry name" value="16SrRNA_methyltr_I"/>
    <property type="match status" value="1"/>
</dbReference>